<organism evidence="16 17">
    <name type="scientific">Candidatus Syntrophocurvum alkaliphilum</name>
    <dbReference type="NCBI Taxonomy" id="2293317"/>
    <lineage>
        <taxon>Bacteria</taxon>
        <taxon>Bacillati</taxon>
        <taxon>Bacillota</taxon>
        <taxon>Clostridia</taxon>
        <taxon>Eubacteriales</taxon>
        <taxon>Syntrophomonadaceae</taxon>
        <taxon>Candidatus Syntrophocurvum</taxon>
    </lineage>
</organism>
<feature type="domain" description="FAD-dependent oxidoreductase 2 FAD-binding" evidence="14">
    <location>
        <begin position="20"/>
        <end position="390"/>
    </location>
</feature>
<dbReference type="Pfam" id="PF00890">
    <property type="entry name" value="FAD_binding_2"/>
    <property type="match status" value="1"/>
</dbReference>
<keyword evidence="9 13" id="KW-0560">Oxidoreductase</keyword>
<evidence type="ECO:0000259" key="15">
    <source>
        <dbReference type="Pfam" id="PF02910"/>
    </source>
</evidence>
<evidence type="ECO:0000256" key="1">
    <source>
        <dbReference type="ARBA" id="ARBA00001974"/>
    </source>
</evidence>
<comment type="cofactor">
    <cofactor evidence="1 13">
        <name>FAD</name>
        <dbReference type="ChEBI" id="CHEBI:57692"/>
    </cofactor>
</comment>
<dbReference type="SUPFAM" id="SSF56425">
    <property type="entry name" value="Succinate dehydrogenase/fumarate reductase flavoprotein, catalytic domain"/>
    <property type="match status" value="1"/>
</dbReference>
<dbReference type="GO" id="GO:0008734">
    <property type="term" value="F:L-aspartate oxidase activity"/>
    <property type="evidence" value="ECO:0007669"/>
    <property type="project" value="UniProtKB-UniRule"/>
</dbReference>
<dbReference type="PANTHER" id="PTHR42716:SF2">
    <property type="entry name" value="L-ASPARTATE OXIDASE, CHLOROPLASTIC"/>
    <property type="match status" value="1"/>
</dbReference>
<comment type="catalytic activity">
    <reaction evidence="10">
        <text>L-aspartate + O2 = iminosuccinate + H2O2</text>
        <dbReference type="Rhea" id="RHEA:25876"/>
        <dbReference type="ChEBI" id="CHEBI:15379"/>
        <dbReference type="ChEBI" id="CHEBI:16240"/>
        <dbReference type="ChEBI" id="CHEBI:29991"/>
        <dbReference type="ChEBI" id="CHEBI:77875"/>
        <dbReference type="EC" id="1.4.3.16"/>
    </reaction>
    <physiologicalReaction direction="left-to-right" evidence="10">
        <dbReference type="Rhea" id="RHEA:25877"/>
    </physiologicalReaction>
</comment>
<protein>
    <recommendedName>
        <fullName evidence="5 11">L-aspartate oxidase</fullName>
        <ecNumber evidence="4 11">1.4.3.16</ecNumber>
    </recommendedName>
</protein>
<dbReference type="SUPFAM" id="SSF46977">
    <property type="entry name" value="Succinate dehydrogenase/fumarate reductase flavoprotein C-terminal domain"/>
    <property type="match status" value="1"/>
</dbReference>
<dbReference type="Proteomes" id="UP000426444">
    <property type="component" value="Chromosome"/>
</dbReference>
<comment type="subcellular location">
    <subcellularLocation>
        <location evidence="13">Cytoplasm</location>
    </subcellularLocation>
</comment>
<dbReference type="UniPathway" id="UPA00253">
    <property type="reaction ID" value="UER00326"/>
</dbReference>
<dbReference type="RefSeq" id="WP_156204281.1">
    <property type="nucleotide sequence ID" value="NZ_CP046457.1"/>
</dbReference>
<evidence type="ECO:0000256" key="12">
    <source>
        <dbReference type="PIRSR" id="PIRSR000171-1"/>
    </source>
</evidence>
<dbReference type="Gene3D" id="1.20.58.100">
    <property type="entry name" value="Fumarate reductase/succinate dehydrogenase flavoprotein-like, C-terminal domain"/>
    <property type="match status" value="1"/>
</dbReference>
<evidence type="ECO:0000256" key="5">
    <source>
        <dbReference type="ARBA" id="ARBA00021901"/>
    </source>
</evidence>
<keyword evidence="8 13" id="KW-0274">FAD</keyword>
<dbReference type="PANTHER" id="PTHR42716">
    <property type="entry name" value="L-ASPARTATE OXIDASE"/>
    <property type="match status" value="1"/>
</dbReference>
<dbReference type="InterPro" id="IPR003953">
    <property type="entry name" value="FAD-dep_OxRdtase_2_FAD-bd"/>
</dbReference>
<dbReference type="GO" id="GO:0005737">
    <property type="term" value="C:cytoplasm"/>
    <property type="evidence" value="ECO:0007669"/>
    <property type="project" value="UniProtKB-SubCell"/>
</dbReference>
<dbReference type="NCBIfam" id="TIGR00551">
    <property type="entry name" value="nadB"/>
    <property type="match status" value="1"/>
</dbReference>
<dbReference type="GO" id="GO:0033765">
    <property type="term" value="F:steroid dehydrogenase activity, acting on the CH-CH group of donors"/>
    <property type="evidence" value="ECO:0007669"/>
    <property type="project" value="UniProtKB-ARBA"/>
</dbReference>
<dbReference type="GO" id="GO:0034628">
    <property type="term" value="P:'de novo' NAD+ biosynthetic process from L-aspartate"/>
    <property type="evidence" value="ECO:0007669"/>
    <property type="project" value="TreeGrafter"/>
</dbReference>
<dbReference type="InterPro" id="IPR037099">
    <property type="entry name" value="Fum_R/Succ_DH_flav-like_C_sf"/>
</dbReference>
<evidence type="ECO:0000256" key="10">
    <source>
        <dbReference type="ARBA" id="ARBA00048305"/>
    </source>
</evidence>
<evidence type="ECO:0000313" key="17">
    <source>
        <dbReference type="Proteomes" id="UP000426444"/>
    </source>
</evidence>
<sequence length="533" mass="59591">MIITRYVGDLEKDSPIFYSDFLIIGSGIAGLFTALKASTYGKVIVLTKKTLLDSNTKLAQGGIAAAVHEEDSPFLHLEDTLEAGAGLCEIDAVDVLVREGPQRVRELIEAGATFDMKDGNVSLTKEGAHSKARVLHAADATGEAIRSALVQKCQESPDITVLENQFLVDILGDHNQQECYGALIYDTKKNQTNIYISKSTIIAAGGNGQLYKYTTNPDVATADGMAAAFRAGCSLIDMEFIQFHPTVLFSRDTQRFLISEAVRGEGGLLYNKNKERFMHKYHPLEELAPRDVVSRAILNEMMTKDSEYVYLDMKHIPNVTKRFPNIYENCLQNNIDITKNLVPVSPAAHYTMGGIQTNTKAETNLYSLYACGEVACVGVHGANRLASNSLLEGIVFGQKIIDNVEEILYRRKITPEEVFKNYDSTWVFTSENPTIEPNQAKKQLQEIMWEKVGIIREETGLKQANTEITEIYKNLAPSDNIVSYYEAINMLTVARIIVQASLWRKESRGGHYRSDYPKRDDVRWIKHMSFVNC</sequence>
<evidence type="ECO:0000256" key="2">
    <source>
        <dbReference type="ARBA" id="ARBA00004950"/>
    </source>
</evidence>
<gene>
    <name evidence="16" type="ORF">SYNTR_1911</name>
</gene>
<feature type="active site" description="Proton acceptor" evidence="12">
    <location>
        <position position="290"/>
    </location>
</feature>
<evidence type="ECO:0000256" key="7">
    <source>
        <dbReference type="ARBA" id="ARBA00022642"/>
    </source>
</evidence>
<dbReference type="AlphaFoldDB" id="A0A6I6DCY8"/>
<dbReference type="Gene3D" id="3.50.50.60">
    <property type="entry name" value="FAD/NAD(P)-binding domain"/>
    <property type="match status" value="1"/>
</dbReference>
<keyword evidence="7 13" id="KW-0662">Pyridine nucleotide biosynthesis</keyword>
<accession>A0A6I6DCY8</accession>
<evidence type="ECO:0000256" key="6">
    <source>
        <dbReference type="ARBA" id="ARBA00022630"/>
    </source>
</evidence>
<keyword evidence="17" id="KW-1185">Reference proteome</keyword>
<evidence type="ECO:0000313" key="16">
    <source>
        <dbReference type="EMBL" id="QGU00505.1"/>
    </source>
</evidence>
<comment type="pathway">
    <text evidence="2 13">Cofactor biosynthesis; NAD(+) biosynthesis; iminoaspartate from L-aspartate (oxidase route): step 1/1.</text>
</comment>
<dbReference type="EC" id="1.4.3.16" evidence="4 11"/>
<dbReference type="SUPFAM" id="SSF51905">
    <property type="entry name" value="FAD/NAD(P)-binding domain"/>
    <property type="match status" value="1"/>
</dbReference>
<evidence type="ECO:0000259" key="14">
    <source>
        <dbReference type="Pfam" id="PF00890"/>
    </source>
</evidence>
<dbReference type="Gene3D" id="3.90.700.10">
    <property type="entry name" value="Succinate dehydrogenase/fumarate reductase flavoprotein, catalytic domain"/>
    <property type="match status" value="1"/>
</dbReference>
<evidence type="ECO:0000256" key="9">
    <source>
        <dbReference type="ARBA" id="ARBA00023002"/>
    </source>
</evidence>
<evidence type="ECO:0000256" key="11">
    <source>
        <dbReference type="NCBIfam" id="TIGR00551"/>
    </source>
</evidence>
<dbReference type="InterPro" id="IPR027477">
    <property type="entry name" value="Succ_DH/fumarate_Rdtase_cat_sf"/>
</dbReference>
<comment type="similarity">
    <text evidence="3 13">Belongs to the FAD-dependent oxidoreductase 2 family. NadB subfamily.</text>
</comment>
<dbReference type="InterPro" id="IPR036188">
    <property type="entry name" value="FAD/NAD-bd_sf"/>
</dbReference>
<dbReference type="KEGG" id="salq:SYNTR_1911"/>
<dbReference type="PRINTS" id="PR00368">
    <property type="entry name" value="FADPNR"/>
</dbReference>
<evidence type="ECO:0000256" key="4">
    <source>
        <dbReference type="ARBA" id="ARBA00012173"/>
    </source>
</evidence>
<dbReference type="InterPro" id="IPR005288">
    <property type="entry name" value="NadB"/>
</dbReference>
<dbReference type="PIRSF" id="PIRSF000171">
    <property type="entry name" value="SDHA_APRA_LASPO"/>
    <property type="match status" value="1"/>
</dbReference>
<evidence type="ECO:0000256" key="13">
    <source>
        <dbReference type="RuleBase" id="RU362049"/>
    </source>
</evidence>
<dbReference type="PRINTS" id="PR00411">
    <property type="entry name" value="PNDRDTASEI"/>
</dbReference>
<keyword evidence="6 13" id="KW-0285">Flavoprotein</keyword>
<name>A0A6I6DCY8_9FIRM</name>
<dbReference type="InterPro" id="IPR015939">
    <property type="entry name" value="Fum_Rdtase/Succ_DH_flav-like_C"/>
</dbReference>
<feature type="domain" description="Fumarate reductase/succinate dehydrogenase flavoprotein-like C-terminal" evidence="15">
    <location>
        <begin position="442"/>
        <end position="528"/>
    </location>
</feature>
<evidence type="ECO:0000256" key="8">
    <source>
        <dbReference type="ARBA" id="ARBA00022827"/>
    </source>
</evidence>
<evidence type="ECO:0000256" key="3">
    <source>
        <dbReference type="ARBA" id="ARBA00008562"/>
    </source>
</evidence>
<comment type="function">
    <text evidence="13">Catalyzes the oxidation of L-aspartate to iminoaspartate.</text>
</comment>
<dbReference type="FunFam" id="3.90.700.10:FF:000002">
    <property type="entry name" value="L-aspartate oxidase"/>
    <property type="match status" value="1"/>
</dbReference>
<reference evidence="17" key="1">
    <citation type="journal article" date="2019" name="Microbiology">
        <title>Complete Genome Sequence of an Uncultured Bacterium of the Candidate Phylum Bipolaricaulota.</title>
        <authorList>
            <person name="Kadnikov V.V."/>
            <person name="Mardanov A.V."/>
            <person name="Beletsky A.V."/>
            <person name="Frank Y.A."/>
            <person name="Karnachuk O.V."/>
            <person name="Ravin N.V."/>
        </authorList>
    </citation>
    <scope>NUCLEOTIDE SEQUENCE [LARGE SCALE GENOMIC DNA]</scope>
</reference>
<dbReference type="OrthoDB" id="9806724at2"/>
<dbReference type="Pfam" id="PF02910">
    <property type="entry name" value="Succ_DH_flav_C"/>
    <property type="match status" value="1"/>
</dbReference>
<dbReference type="EMBL" id="CP046457">
    <property type="protein sequence ID" value="QGU00505.1"/>
    <property type="molecule type" value="Genomic_DNA"/>
</dbReference>
<proteinExistence type="inferred from homology"/>